<reference evidence="1" key="1">
    <citation type="submission" date="2020-11" db="EMBL/GenBank/DDBJ databases">
        <authorList>
            <consortium name="DOE Joint Genome Institute"/>
            <person name="Ahrendt S."/>
            <person name="Riley R."/>
            <person name="Andreopoulos W."/>
            <person name="Labutti K."/>
            <person name="Pangilinan J."/>
            <person name="Ruiz-Duenas F.J."/>
            <person name="Barrasa J.M."/>
            <person name="Sanchez-Garcia M."/>
            <person name="Camarero S."/>
            <person name="Miyauchi S."/>
            <person name="Serrano A."/>
            <person name="Linde D."/>
            <person name="Babiker R."/>
            <person name="Drula E."/>
            <person name="Ayuso-Fernandez I."/>
            <person name="Pacheco R."/>
            <person name="Padilla G."/>
            <person name="Ferreira P."/>
            <person name="Barriuso J."/>
            <person name="Kellner H."/>
            <person name="Castanera R."/>
            <person name="Alfaro M."/>
            <person name="Ramirez L."/>
            <person name="Pisabarro A.G."/>
            <person name="Kuo A."/>
            <person name="Tritt A."/>
            <person name="Lipzen A."/>
            <person name="He G."/>
            <person name="Yan M."/>
            <person name="Ng V."/>
            <person name="Cullen D."/>
            <person name="Martin F."/>
            <person name="Rosso M.-N."/>
            <person name="Henrissat B."/>
            <person name="Hibbett D."/>
            <person name="Martinez A.T."/>
            <person name="Grigoriev I.V."/>
        </authorList>
    </citation>
    <scope>NUCLEOTIDE SEQUENCE</scope>
    <source>
        <strain evidence="1">AH 40177</strain>
    </source>
</reference>
<protein>
    <submittedName>
        <fullName evidence="1">Uncharacterized protein</fullName>
    </submittedName>
</protein>
<sequence>MTLYLYRRVATSTVDTCIIDVTNIIRHITDNVDPQIMRILQDSQTTLPGVTPSPSPVSQAENEEFRDVYNTLSGRLMDVRTSIQTNISSLQVGLSELRDYIISLPDQIAPATTNNSNTSMTPNSMGMMGNWPAPARRLEALSMFNLTLSLHLRRGSLVPRRSADSLSLPTPSPKT</sequence>
<accession>A0A9P5Q235</accession>
<name>A0A9P5Q235_9AGAR</name>
<dbReference type="Proteomes" id="UP000772434">
    <property type="component" value="Unassembled WGS sequence"/>
</dbReference>
<proteinExistence type="predicted"/>
<comment type="caution">
    <text evidence="1">The sequence shown here is derived from an EMBL/GenBank/DDBJ whole genome shotgun (WGS) entry which is preliminary data.</text>
</comment>
<evidence type="ECO:0000313" key="2">
    <source>
        <dbReference type="Proteomes" id="UP000772434"/>
    </source>
</evidence>
<gene>
    <name evidence="1" type="ORF">BDP27DRAFT_1444959</name>
</gene>
<keyword evidence="2" id="KW-1185">Reference proteome</keyword>
<evidence type="ECO:0000313" key="1">
    <source>
        <dbReference type="EMBL" id="KAF9073631.1"/>
    </source>
</evidence>
<dbReference type="EMBL" id="JADNRY010000017">
    <property type="protein sequence ID" value="KAF9073631.1"/>
    <property type="molecule type" value="Genomic_DNA"/>
</dbReference>
<dbReference type="AlphaFoldDB" id="A0A9P5Q235"/>
<organism evidence="1 2">
    <name type="scientific">Rhodocollybia butyracea</name>
    <dbReference type="NCBI Taxonomy" id="206335"/>
    <lineage>
        <taxon>Eukaryota</taxon>
        <taxon>Fungi</taxon>
        <taxon>Dikarya</taxon>
        <taxon>Basidiomycota</taxon>
        <taxon>Agaricomycotina</taxon>
        <taxon>Agaricomycetes</taxon>
        <taxon>Agaricomycetidae</taxon>
        <taxon>Agaricales</taxon>
        <taxon>Marasmiineae</taxon>
        <taxon>Omphalotaceae</taxon>
        <taxon>Rhodocollybia</taxon>
    </lineage>
</organism>